<keyword evidence="3 8" id="KW-0812">Transmembrane</keyword>
<dbReference type="SUPFAM" id="SSF52058">
    <property type="entry name" value="L domain-like"/>
    <property type="match status" value="1"/>
</dbReference>
<feature type="region of interest" description="Disordered" evidence="7">
    <location>
        <begin position="243"/>
        <end position="264"/>
    </location>
</feature>
<feature type="compositionally biased region" description="Polar residues" evidence="7">
    <location>
        <begin position="243"/>
        <end position="252"/>
    </location>
</feature>
<dbReference type="GeneID" id="110803070"/>
<keyword evidence="2" id="KW-0433">Leucine-rich repeat</keyword>
<dbReference type="Gene3D" id="3.80.10.10">
    <property type="entry name" value="Ribonuclease Inhibitor"/>
    <property type="match status" value="2"/>
</dbReference>
<dbReference type="InterPro" id="IPR046959">
    <property type="entry name" value="PRK1-6/SRF4-like"/>
</dbReference>
<dbReference type="Gene3D" id="1.10.510.10">
    <property type="entry name" value="Transferase(Phosphotransferase) domain 1"/>
    <property type="match status" value="1"/>
</dbReference>
<dbReference type="PROSITE" id="PS50011">
    <property type="entry name" value="PROTEIN_KINASE_DOM"/>
    <property type="match status" value="1"/>
</dbReference>
<dbReference type="RefSeq" id="XP_021864230.2">
    <property type="nucleotide sequence ID" value="XM_022008538.2"/>
</dbReference>
<evidence type="ECO:0000256" key="3">
    <source>
        <dbReference type="ARBA" id="ARBA00022692"/>
    </source>
</evidence>
<dbReference type="InterPro" id="IPR001611">
    <property type="entry name" value="Leu-rich_rpt"/>
</dbReference>
<protein>
    <submittedName>
        <fullName evidence="11">Pollen receptor-like kinase 3</fullName>
    </submittedName>
</protein>
<dbReference type="PANTHER" id="PTHR48007">
    <property type="entry name" value="LEUCINE-RICH REPEAT RECEPTOR-LIKE PROTEIN KINASE PXC1"/>
    <property type="match status" value="1"/>
</dbReference>
<dbReference type="KEGG" id="soe:110803070"/>
<dbReference type="GO" id="GO:0005524">
    <property type="term" value="F:ATP binding"/>
    <property type="evidence" value="ECO:0007669"/>
    <property type="project" value="InterPro"/>
</dbReference>
<evidence type="ECO:0000256" key="7">
    <source>
        <dbReference type="SAM" id="MobiDB-lite"/>
    </source>
</evidence>
<dbReference type="PANTHER" id="PTHR48007:SF29">
    <property type="entry name" value="POLLEN RECEPTOR-LIKE KINASE 3"/>
    <property type="match status" value="1"/>
</dbReference>
<evidence type="ECO:0000256" key="6">
    <source>
        <dbReference type="ARBA" id="ARBA00023136"/>
    </source>
</evidence>
<comment type="subcellular location">
    <subcellularLocation>
        <location evidence="1">Membrane</location>
    </subcellularLocation>
</comment>
<accession>A0A9R0JCY8</accession>
<name>A0A9R0JCY8_SPIOL</name>
<reference evidence="10" key="1">
    <citation type="journal article" date="2021" name="Nat. Commun.">
        <title>Genomic analyses provide insights into spinach domestication and the genetic basis of agronomic traits.</title>
        <authorList>
            <person name="Cai X."/>
            <person name="Sun X."/>
            <person name="Xu C."/>
            <person name="Sun H."/>
            <person name="Wang X."/>
            <person name="Ge C."/>
            <person name="Zhang Z."/>
            <person name="Wang Q."/>
            <person name="Fei Z."/>
            <person name="Jiao C."/>
            <person name="Wang Q."/>
        </authorList>
    </citation>
    <scope>NUCLEOTIDE SEQUENCE [LARGE SCALE GENOMIC DNA]</scope>
    <source>
        <strain evidence="10">cv. Varoflay</strain>
    </source>
</reference>
<dbReference type="Pfam" id="PF00560">
    <property type="entry name" value="LRR_1"/>
    <property type="match status" value="3"/>
</dbReference>
<feature type="compositionally biased region" description="Low complexity" evidence="7">
    <location>
        <begin position="318"/>
        <end position="330"/>
    </location>
</feature>
<dbReference type="InterPro" id="IPR013210">
    <property type="entry name" value="LRR_N_plant-typ"/>
</dbReference>
<proteinExistence type="predicted"/>
<dbReference type="InterPro" id="IPR000719">
    <property type="entry name" value="Prot_kinase_dom"/>
</dbReference>
<keyword evidence="5 8" id="KW-1133">Transmembrane helix</keyword>
<keyword evidence="4" id="KW-0677">Repeat</keyword>
<gene>
    <name evidence="11" type="primary">LOC110803070</name>
</gene>
<keyword evidence="10" id="KW-1185">Reference proteome</keyword>
<feature type="domain" description="Protein kinase" evidence="9">
    <location>
        <begin position="420"/>
        <end position="694"/>
    </location>
</feature>
<feature type="compositionally biased region" description="Low complexity" evidence="7">
    <location>
        <begin position="357"/>
        <end position="371"/>
    </location>
</feature>
<evidence type="ECO:0000256" key="2">
    <source>
        <dbReference type="ARBA" id="ARBA00022614"/>
    </source>
</evidence>
<feature type="compositionally biased region" description="Gly residues" evidence="7">
    <location>
        <begin position="383"/>
        <end position="400"/>
    </location>
</feature>
<feature type="transmembrane region" description="Helical" evidence="8">
    <location>
        <begin position="274"/>
        <end position="294"/>
    </location>
</feature>
<dbReference type="InterPro" id="IPR011009">
    <property type="entry name" value="Kinase-like_dom_sf"/>
</dbReference>
<feature type="region of interest" description="Disordered" evidence="7">
    <location>
        <begin position="310"/>
        <end position="403"/>
    </location>
</feature>
<keyword evidence="6 8" id="KW-0472">Membrane</keyword>
<dbReference type="Pfam" id="PF08263">
    <property type="entry name" value="LRRNT_2"/>
    <property type="match status" value="1"/>
</dbReference>
<evidence type="ECO:0000256" key="4">
    <source>
        <dbReference type="ARBA" id="ARBA00022737"/>
    </source>
</evidence>
<dbReference type="Gene3D" id="3.30.200.20">
    <property type="entry name" value="Phosphorylase Kinase, domain 1"/>
    <property type="match status" value="1"/>
</dbReference>
<dbReference type="GO" id="GO:0005886">
    <property type="term" value="C:plasma membrane"/>
    <property type="evidence" value="ECO:0000318"/>
    <property type="project" value="GO_Central"/>
</dbReference>
<evidence type="ECO:0000256" key="5">
    <source>
        <dbReference type="ARBA" id="ARBA00022989"/>
    </source>
</evidence>
<dbReference type="AlphaFoldDB" id="A0A9R0JCY8"/>
<evidence type="ECO:0000313" key="11">
    <source>
        <dbReference type="RefSeq" id="XP_021864230.2"/>
    </source>
</evidence>
<dbReference type="InterPro" id="IPR032675">
    <property type="entry name" value="LRR_dom_sf"/>
</dbReference>
<evidence type="ECO:0000313" key="10">
    <source>
        <dbReference type="Proteomes" id="UP000813463"/>
    </source>
</evidence>
<sequence>MAIYIYQMLKPLLLPTFLFIILFSSTSHSISDVEALLKFKNSLSNPGTLNSWDPNTPPCIDKYAPWQGVVCFDGVVVGLHLKSMGLSGNMDVDALANIPGLRTISLEDNNFTGPLPELNRLGALKAVYLSNNQFNGQISTDFFLKMESLKKLWLANNTFSGNIPSSLTQLRNLIELHLENNRFSGVIPPLKQPPLVSLNMSNNQLQGEIPMSLLNFESSCFVGNPKLCGEIIGVDCITEIGNNEPPQQTNTETSEEGLSSFDKPPTKGLMSGRIAWGISIVLVLLALLVIAVFLTKRETYEEYIPTRAITPSKNNDEASASAITTASTATVGNTRSRDNNGNEGAVEVDVEPILQKSTSGSSTISSTSSKRSNSDRSSRRGTGKGGSSTRGEPTVGGLGQGDLTMVNDERGVIGLADLMKASAEVLGNGGIGSAYKAIMANGFGVVVKRMRELNNLENDAFDLEIRKLASLRHGNILPPLAYHYRKDEKLVVYEYVPKGSLHYLLHGDRGKSHEELSWAIRLKIIKGTVEGLCYLHSQLHTYDLPHGNLKSSNILINAQNEPLISDYGFNPMTNPSVATQALFGYRSPEAIQHQIISPKCDVYCLGVVILEILTCKFPTQYLNTTKGGTDVVQWVASAIEEGREVELLDPDIVSHSTTCKESMLKVLYIGAACTEPNCDKRMDLNEVKESIERINNQDCGELDDIVLL</sequence>
<dbReference type="Pfam" id="PF00069">
    <property type="entry name" value="Pkinase"/>
    <property type="match status" value="1"/>
</dbReference>
<evidence type="ECO:0000259" key="9">
    <source>
        <dbReference type="PROSITE" id="PS50011"/>
    </source>
</evidence>
<evidence type="ECO:0000256" key="1">
    <source>
        <dbReference type="ARBA" id="ARBA00004370"/>
    </source>
</evidence>
<evidence type="ECO:0000256" key="8">
    <source>
        <dbReference type="SAM" id="Phobius"/>
    </source>
</evidence>
<dbReference type="SUPFAM" id="SSF56112">
    <property type="entry name" value="Protein kinase-like (PK-like)"/>
    <property type="match status" value="1"/>
</dbReference>
<dbReference type="Proteomes" id="UP000813463">
    <property type="component" value="Chromosome 1"/>
</dbReference>
<organism evidence="10 11">
    <name type="scientific">Spinacia oleracea</name>
    <name type="common">Spinach</name>
    <dbReference type="NCBI Taxonomy" id="3562"/>
    <lineage>
        <taxon>Eukaryota</taxon>
        <taxon>Viridiplantae</taxon>
        <taxon>Streptophyta</taxon>
        <taxon>Embryophyta</taxon>
        <taxon>Tracheophyta</taxon>
        <taxon>Spermatophyta</taxon>
        <taxon>Magnoliopsida</taxon>
        <taxon>eudicotyledons</taxon>
        <taxon>Gunneridae</taxon>
        <taxon>Pentapetalae</taxon>
        <taxon>Caryophyllales</taxon>
        <taxon>Chenopodiaceae</taxon>
        <taxon>Chenopodioideae</taxon>
        <taxon>Anserineae</taxon>
        <taxon>Spinacia</taxon>
    </lineage>
</organism>
<reference evidence="11" key="2">
    <citation type="submission" date="2025-08" db="UniProtKB">
        <authorList>
            <consortium name="RefSeq"/>
        </authorList>
    </citation>
    <scope>IDENTIFICATION</scope>
    <source>
        <tissue evidence="11">Leaf</tissue>
    </source>
</reference>
<dbReference type="GO" id="GO:0004674">
    <property type="term" value="F:protein serine/threonine kinase activity"/>
    <property type="evidence" value="ECO:0000318"/>
    <property type="project" value="GO_Central"/>
</dbReference>